<comment type="similarity">
    <text evidence="1">Belongs to the NusB family.</text>
</comment>
<keyword evidence="4" id="KW-0805">Transcription regulation</keyword>
<dbReference type="InterPro" id="IPR011605">
    <property type="entry name" value="NusB_fam"/>
</dbReference>
<gene>
    <name evidence="7" type="ORF">MNBD_ALPHA08-1513</name>
</gene>
<evidence type="ECO:0000256" key="4">
    <source>
        <dbReference type="ARBA" id="ARBA00023015"/>
    </source>
</evidence>
<dbReference type="NCBIfam" id="TIGR01951">
    <property type="entry name" value="nusB"/>
    <property type="match status" value="1"/>
</dbReference>
<dbReference type="GO" id="GO:0031564">
    <property type="term" value="P:transcription antitermination"/>
    <property type="evidence" value="ECO:0007669"/>
    <property type="project" value="UniProtKB-KW"/>
</dbReference>
<keyword evidence="5" id="KW-0804">Transcription</keyword>
<dbReference type="InterPro" id="IPR035926">
    <property type="entry name" value="NusB-like_sf"/>
</dbReference>
<reference evidence="7" key="1">
    <citation type="submission" date="2018-06" db="EMBL/GenBank/DDBJ databases">
        <authorList>
            <person name="Zhirakovskaya E."/>
        </authorList>
    </citation>
    <scope>NUCLEOTIDE SEQUENCE</scope>
</reference>
<dbReference type="EMBL" id="UOEC01000076">
    <property type="protein sequence ID" value="VAV90322.1"/>
    <property type="molecule type" value="Genomic_DNA"/>
</dbReference>
<evidence type="ECO:0000259" key="6">
    <source>
        <dbReference type="Pfam" id="PF01029"/>
    </source>
</evidence>
<dbReference type="Pfam" id="PF01029">
    <property type="entry name" value="NusB"/>
    <property type="match status" value="1"/>
</dbReference>
<keyword evidence="3" id="KW-0694">RNA-binding</keyword>
<dbReference type="AlphaFoldDB" id="A0A3B0RE00"/>
<dbReference type="GO" id="GO:0005829">
    <property type="term" value="C:cytosol"/>
    <property type="evidence" value="ECO:0007669"/>
    <property type="project" value="TreeGrafter"/>
</dbReference>
<dbReference type="InterPro" id="IPR006027">
    <property type="entry name" value="NusB_RsmB_TIM44"/>
</dbReference>
<evidence type="ECO:0000256" key="3">
    <source>
        <dbReference type="ARBA" id="ARBA00022884"/>
    </source>
</evidence>
<sequence>MTAPATKKPKKRPAKAVSRSAARLGAVQALYQMELSGRGLKGILSEYASQRLGETFEDGDCGIADFPFLKDTLEGVLREQKTLDVKLNEYLSDSWKLPRLDATMRAILRAGAYELQFRSDVPAPVTITEYIDVTKAFFDAEEAKFVNGVLDRYARWVRADEMKPK</sequence>
<evidence type="ECO:0000256" key="5">
    <source>
        <dbReference type="ARBA" id="ARBA00023163"/>
    </source>
</evidence>
<evidence type="ECO:0000256" key="1">
    <source>
        <dbReference type="ARBA" id="ARBA00005952"/>
    </source>
</evidence>
<dbReference type="PANTHER" id="PTHR11078:SF3">
    <property type="entry name" value="ANTITERMINATION NUSB DOMAIN-CONTAINING PROTEIN"/>
    <property type="match status" value="1"/>
</dbReference>
<dbReference type="HAMAP" id="MF_00073">
    <property type="entry name" value="NusB"/>
    <property type="match status" value="1"/>
</dbReference>
<feature type="domain" description="NusB/RsmB/TIM44" evidence="6">
    <location>
        <begin position="21"/>
        <end position="155"/>
    </location>
</feature>
<keyword evidence="2" id="KW-0889">Transcription antitermination</keyword>
<dbReference type="GO" id="GO:0006353">
    <property type="term" value="P:DNA-templated transcription termination"/>
    <property type="evidence" value="ECO:0007669"/>
    <property type="project" value="InterPro"/>
</dbReference>
<evidence type="ECO:0000256" key="2">
    <source>
        <dbReference type="ARBA" id="ARBA00022814"/>
    </source>
</evidence>
<name>A0A3B0RE00_9ZZZZ</name>
<dbReference type="SUPFAM" id="SSF48013">
    <property type="entry name" value="NusB-like"/>
    <property type="match status" value="1"/>
</dbReference>
<proteinExistence type="inferred from homology"/>
<dbReference type="GO" id="GO:0003723">
    <property type="term" value="F:RNA binding"/>
    <property type="evidence" value="ECO:0007669"/>
    <property type="project" value="UniProtKB-KW"/>
</dbReference>
<dbReference type="PANTHER" id="PTHR11078">
    <property type="entry name" value="N UTILIZATION SUBSTANCE PROTEIN B-RELATED"/>
    <property type="match status" value="1"/>
</dbReference>
<accession>A0A3B0RE00</accession>
<evidence type="ECO:0000313" key="7">
    <source>
        <dbReference type="EMBL" id="VAV90322.1"/>
    </source>
</evidence>
<protein>
    <submittedName>
        <fullName evidence="7">Transcription termination protein NusB</fullName>
    </submittedName>
</protein>
<dbReference type="Gene3D" id="1.10.940.10">
    <property type="entry name" value="NusB-like"/>
    <property type="match status" value="1"/>
</dbReference>
<organism evidence="7">
    <name type="scientific">hydrothermal vent metagenome</name>
    <dbReference type="NCBI Taxonomy" id="652676"/>
    <lineage>
        <taxon>unclassified sequences</taxon>
        <taxon>metagenomes</taxon>
        <taxon>ecological metagenomes</taxon>
    </lineage>
</organism>